<evidence type="ECO:0000259" key="12">
    <source>
        <dbReference type="Pfam" id="PF17749"/>
    </source>
</evidence>
<keyword evidence="4" id="KW-0970">Cilium biogenesis/degradation</keyword>
<proteinExistence type="inferred from homology"/>
<accession>A0A2R5GL91</accession>
<dbReference type="Pfam" id="PF17749">
    <property type="entry name" value="MIP-T3_C"/>
    <property type="match status" value="1"/>
</dbReference>
<sequence length="718" mass="77712">MTESLEDAIAETKTLVSGLIRKPKMTEKLLARPPFRFLHDTIMAINAKTQFVDALIGEEERDSANIKDSKQGKLDFLRKVIAFAGICNGEAIDVREAKIVAGAEPINTNALLQALAKAAMDESIDYAAAAGLALDGVPPGRVPRRGMSSATPSESKASNREQEQEQAARASTRKADSEEEKQDVDDGAKETKAPEPSRASRSSRPAEETKAAEQPAASAGSGSGVFAEVDGDVETTMRLYDGLVRKPKLTAKLLGRPPFRFLHDVMTGLRGATGVLEGLFQDEELDSKQCTSKEAKLGYLEKLIRFTEICSGAPVEARASRIVAGQEADKTNMLMQMLAIVARNPAACATSPAQAVQQVLGNDGGNAAEDQDATRTGYPPATEQVQLKGGSDDEGDHGHDSRRRSSRGQSDELARKSSSSSASGRRARGSRAEGASHADDGETKAADAEEDEENDAGAEAKEDVDKHVDRKKLARPQTARKRPPKIRERTAGALEKPPSRGQGAPVGVMREGEEDSDEDEMDEMNGAAGAAIDRQRNDENADPDHGQRLKSKLVRDILDDEQKQEAADAGQPESHDETKKSDERPASRGITMGKIGRGLHKSGKGKPAGAVDVDKIRDAIQLVCQSTNPLGKCMDFVHEDLSAMSKELDKWRSEYRKCCDAMEDEKRITSETLLPLRGKLTEVDENIRDKHARIATLKASIAKNDQRIAELLRDMVLH</sequence>
<dbReference type="PANTHER" id="PTHR31363">
    <property type="entry name" value="TRAF3-INTERACTING PROTEIN 1"/>
    <property type="match status" value="1"/>
</dbReference>
<dbReference type="GO" id="GO:0005930">
    <property type="term" value="C:axoneme"/>
    <property type="evidence" value="ECO:0007669"/>
    <property type="project" value="UniProtKB-SubCell"/>
</dbReference>
<dbReference type="InParanoid" id="A0A2R5GL91"/>
<dbReference type="InterPro" id="IPR042576">
    <property type="entry name" value="TRAF3IP1_N_sf"/>
</dbReference>
<feature type="compositionally biased region" description="Basic and acidic residues" evidence="10">
    <location>
        <begin position="573"/>
        <end position="586"/>
    </location>
</feature>
<dbReference type="OrthoDB" id="10258914at2759"/>
<dbReference type="FunFam" id="1.10.418.50:FF:000001">
    <property type="entry name" value="TRAF3-interacting protein 1 isoform X1"/>
    <property type="match status" value="1"/>
</dbReference>
<dbReference type="GO" id="GO:0060271">
    <property type="term" value="P:cilium assembly"/>
    <property type="evidence" value="ECO:0007669"/>
    <property type="project" value="TreeGrafter"/>
</dbReference>
<dbReference type="GO" id="GO:0070507">
    <property type="term" value="P:regulation of microtubule cytoskeleton organization"/>
    <property type="evidence" value="ECO:0007669"/>
    <property type="project" value="TreeGrafter"/>
</dbReference>
<keyword evidence="14" id="KW-1185">Reference proteome</keyword>
<dbReference type="InterPro" id="IPR018799">
    <property type="entry name" value="TRAF3IP1"/>
</dbReference>
<feature type="compositionally biased region" description="Basic and acidic residues" evidence="10">
    <location>
        <begin position="533"/>
        <end position="566"/>
    </location>
</feature>
<organism evidence="13 14">
    <name type="scientific">Hondaea fermentalgiana</name>
    <dbReference type="NCBI Taxonomy" id="2315210"/>
    <lineage>
        <taxon>Eukaryota</taxon>
        <taxon>Sar</taxon>
        <taxon>Stramenopiles</taxon>
        <taxon>Bigyra</taxon>
        <taxon>Labyrinthulomycetes</taxon>
        <taxon>Thraustochytrida</taxon>
        <taxon>Thraustochytriidae</taxon>
        <taxon>Hondaea</taxon>
    </lineage>
</organism>
<comment type="subcellular location">
    <subcellularLocation>
        <location evidence="2">Cytoplasm</location>
        <location evidence="2">Cytoskeleton</location>
        <location evidence="2">Cilium axoneme</location>
    </subcellularLocation>
    <subcellularLocation>
        <location evidence="1">Cytoplasm</location>
        <location evidence="1">Cytoskeleton</location>
        <location evidence="1">Cilium basal body</location>
    </subcellularLocation>
</comment>
<feature type="compositionally biased region" description="Basic and acidic residues" evidence="10">
    <location>
        <begin position="430"/>
        <end position="447"/>
    </location>
</feature>
<dbReference type="InterPro" id="IPR040468">
    <property type="entry name" value="TRAF3IP1_N"/>
</dbReference>
<feature type="compositionally biased region" description="Basic and acidic residues" evidence="10">
    <location>
        <begin position="184"/>
        <end position="195"/>
    </location>
</feature>
<reference evidence="13 14" key="1">
    <citation type="submission" date="2017-12" db="EMBL/GenBank/DDBJ databases">
        <title>Sequencing, de novo assembly and annotation of complete genome of a new Thraustochytrid species, strain FCC1311.</title>
        <authorList>
            <person name="Sedici K."/>
            <person name="Godart F."/>
            <person name="Aiese Cigliano R."/>
            <person name="Sanseverino W."/>
            <person name="Barakat M."/>
            <person name="Ortet P."/>
            <person name="Marechal E."/>
            <person name="Cagnac O."/>
            <person name="Amato A."/>
        </authorList>
    </citation>
    <scope>NUCLEOTIDE SEQUENCE [LARGE SCALE GENOMIC DNA]</scope>
</reference>
<evidence type="ECO:0000313" key="14">
    <source>
        <dbReference type="Proteomes" id="UP000241890"/>
    </source>
</evidence>
<evidence type="ECO:0000256" key="4">
    <source>
        <dbReference type="ARBA" id="ARBA00022794"/>
    </source>
</evidence>
<feature type="domain" description="TRAF3-interacting protein 1 N-terminal" evidence="11">
    <location>
        <begin position="233"/>
        <end position="343"/>
    </location>
</feature>
<evidence type="ECO:0000256" key="7">
    <source>
        <dbReference type="ARBA" id="ARBA00023273"/>
    </source>
</evidence>
<evidence type="ECO:0000256" key="2">
    <source>
        <dbReference type="ARBA" id="ARBA00004430"/>
    </source>
</evidence>
<evidence type="ECO:0000256" key="9">
    <source>
        <dbReference type="ARBA" id="ARBA00070492"/>
    </source>
</evidence>
<dbReference type="GO" id="GO:0048513">
    <property type="term" value="P:animal organ development"/>
    <property type="evidence" value="ECO:0007669"/>
    <property type="project" value="UniProtKB-ARBA"/>
</dbReference>
<protein>
    <recommendedName>
        <fullName evidence="9">TRAF3-interacting protein 1</fullName>
    </recommendedName>
</protein>
<dbReference type="GO" id="GO:0048731">
    <property type="term" value="P:system development"/>
    <property type="evidence" value="ECO:0007669"/>
    <property type="project" value="UniProtKB-ARBA"/>
</dbReference>
<dbReference type="GO" id="GO:0008017">
    <property type="term" value="F:microtubule binding"/>
    <property type="evidence" value="ECO:0007669"/>
    <property type="project" value="InterPro"/>
</dbReference>
<dbReference type="Proteomes" id="UP000241890">
    <property type="component" value="Unassembled WGS sequence"/>
</dbReference>
<evidence type="ECO:0000256" key="5">
    <source>
        <dbReference type="ARBA" id="ARBA00023054"/>
    </source>
</evidence>
<keyword evidence="7" id="KW-0966">Cell projection</keyword>
<evidence type="ECO:0000256" key="6">
    <source>
        <dbReference type="ARBA" id="ARBA00023212"/>
    </source>
</evidence>
<dbReference type="GO" id="GO:0030992">
    <property type="term" value="C:intraciliary transport particle B"/>
    <property type="evidence" value="ECO:0007669"/>
    <property type="project" value="TreeGrafter"/>
</dbReference>
<name>A0A2R5GL91_9STRA</name>
<comment type="caution">
    <text evidence="13">The sequence shown here is derived from an EMBL/GenBank/DDBJ whole genome shotgun (WGS) entry which is preliminary data.</text>
</comment>
<feature type="compositionally biased region" description="Basic and acidic residues" evidence="10">
    <location>
        <begin position="458"/>
        <end position="468"/>
    </location>
</feature>
<evidence type="ECO:0000256" key="1">
    <source>
        <dbReference type="ARBA" id="ARBA00004120"/>
    </source>
</evidence>
<feature type="domain" description="TRAF3-interacting protein 1 C-terminal" evidence="12">
    <location>
        <begin position="553"/>
        <end position="713"/>
    </location>
</feature>
<dbReference type="EMBL" id="BEYU01000102">
    <property type="protein sequence ID" value="GBG31640.1"/>
    <property type="molecule type" value="Genomic_DNA"/>
</dbReference>
<evidence type="ECO:0000256" key="3">
    <source>
        <dbReference type="ARBA" id="ARBA00022490"/>
    </source>
</evidence>
<dbReference type="GO" id="GO:0042073">
    <property type="term" value="P:intraciliary transport"/>
    <property type="evidence" value="ECO:0007669"/>
    <property type="project" value="TreeGrafter"/>
</dbReference>
<gene>
    <name evidence="13" type="ORF">FCC1311_078652</name>
</gene>
<feature type="region of interest" description="Disordered" evidence="10">
    <location>
        <begin position="135"/>
        <end position="225"/>
    </location>
</feature>
<feature type="compositionally biased region" description="Basic residues" evidence="10">
    <location>
        <begin position="469"/>
        <end position="484"/>
    </location>
</feature>
<feature type="domain" description="TRAF3-interacting protein 1 N-terminal" evidence="11">
    <location>
        <begin position="9"/>
        <end position="120"/>
    </location>
</feature>
<dbReference type="Pfam" id="PF10243">
    <property type="entry name" value="MIP-T3"/>
    <property type="match status" value="2"/>
</dbReference>
<feature type="compositionally biased region" description="Acidic residues" evidence="10">
    <location>
        <begin position="512"/>
        <end position="523"/>
    </location>
</feature>
<evidence type="ECO:0000313" key="13">
    <source>
        <dbReference type="EMBL" id="GBG31640.1"/>
    </source>
</evidence>
<dbReference type="GO" id="GO:0036064">
    <property type="term" value="C:ciliary basal body"/>
    <property type="evidence" value="ECO:0007669"/>
    <property type="project" value="TreeGrafter"/>
</dbReference>
<dbReference type="PANTHER" id="PTHR31363:SF0">
    <property type="entry name" value="TRAF3-INTERACTING PROTEIN 1"/>
    <property type="match status" value="1"/>
</dbReference>
<evidence type="ECO:0000256" key="8">
    <source>
        <dbReference type="ARBA" id="ARBA00043971"/>
    </source>
</evidence>
<dbReference type="AlphaFoldDB" id="A0A2R5GL91"/>
<dbReference type="Gene3D" id="1.10.418.50">
    <property type="entry name" value="Microtubule-binding protein MIP-T3"/>
    <property type="match status" value="2"/>
</dbReference>
<keyword evidence="3" id="KW-0963">Cytoplasm</keyword>
<evidence type="ECO:0000256" key="10">
    <source>
        <dbReference type="SAM" id="MobiDB-lite"/>
    </source>
</evidence>
<keyword evidence="5" id="KW-0175">Coiled coil</keyword>
<comment type="similarity">
    <text evidence="8">Belongs to the TRAF3IP1 family.</text>
</comment>
<feature type="region of interest" description="Disordered" evidence="10">
    <location>
        <begin position="362"/>
        <end position="607"/>
    </location>
</feature>
<keyword evidence="6" id="KW-0206">Cytoskeleton</keyword>
<evidence type="ECO:0000259" key="11">
    <source>
        <dbReference type="Pfam" id="PF10243"/>
    </source>
</evidence>
<dbReference type="InterPro" id="IPR041476">
    <property type="entry name" value="TRAF3IP1_C"/>
</dbReference>